<gene>
    <name evidence="3" type="ORF">M8542_33450</name>
</gene>
<dbReference type="PANTHER" id="PTHR48081:SF8">
    <property type="entry name" value="ALPHA_BETA HYDROLASE FOLD-3 DOMAIN-CONTAINING PROTEIN-RELATED"/>
    <property type="match status" value="1"/>
</dbReference>
<comment type="caution">
    <text evidence="3">The sequence shown here is derived from an EMBL/GenBank/DDBJ whole genome shotgun (WGS) entry which is preliminary data.</text>
</comment>
<feature type="domain" description="Alpha/beta hydrolase fold-3" evidence="2">
    <location>
        <begin position="85"/>
        <end position="289"/>
    </location>
</feature>
<dbReference type="Proteomes" id="UP001144096">
    <property type="component" value="Unassembled WGS sequence"/>
</dbReference>
<dbReference type="PANTHER" id="PTHR48081">
    <property type="entry name" value="AB HYDROLASE SUPERFAMILY PROTEIN C4A8.06C"/>
    <property type="match status" value="1"/>
</dbReference>
<proteinExistence type="predicted"/>
<dbReference type="InterPro" id="IPR050300">
    <property type="entry name" value="GDXG_lipolytic_enzyme"/>
</dbReference>
<dbReference type="AlphaFoldDB" id="A0A9X2NJW9"/>
<evidence type="ECO:0000313" key="4">
    <source>
        <dbReference type="Proteomes" id="UP001144096"/>
    </source>
</evidence>
<organism evidence="3 4">
    <name type="scientific">Amycolatopsis iheyensis</name>
    <dbReference type="NCBI Taxonomy" id="2945988"/>
    <lineage>
        <taxon>Bacteria</taxon>
        <taxon>Bacillati</taxon>
        <taxon>Actinomycetota</taxon>
        <taxon>Actinomycetes</taxon>
        <taxon>Pseudonocardiales</taxon>
        <taxon>Pseudonocardiaceae</taxon>
        <taxon>Amycolatopsis</taxon>
    </lineage>
</organism>
<keyword evidence="1 3" id="KW-0378">Hydrolase</keyword>
<dbReference type="EMBL" id="JAMXQV010000021">
    <property type="protein sequence ID" value="MCR6487742.1"/>
    <property type="molecule type" value="Genomic_DNA"/>
</dbReference>
<dbReference type="InterPro" id="IPR013094">
    <property type="entry name" value="AB_hydrolase_3"/>
</dbReference>
<name>A0A9X2NJW9_9PSEU</name>
<dbReference type="RefSeq" id="WP_257924310.1">
    <property type="nucleotide sequence ID" value="NZ_JAMXQV010000021.1"/>
</dbReference>
<dbReference type="InterPro" id="IPR029058">
    <property type="entry name" value="AB_hydrolase_fold"/>
</dbReference>
<protein>
    <submittedName>
        <fullName evidence="3">Alpha/beta hydrolase</fullName>
    </submittedName>
</protein>
<reference evidence="3" key="1">
    <citation type="submission" date="2022-06" db="EMBL/GenBank/DDBJ databases">
        <title>Amycolatopsis iheyaensis sp. nov., a new species of the genus Amycolatopsis isolated from soil in Iheya island, Japan.</title>
        <authorList>
            <person name="Ngamcharungchit C."/>
            <person name="Kanto H."/>
            <person name="Take A."/>
            <person name="Intra B."/>
            <person name="Matsumoto A."/>
            <person name="Panbangred W."/>
            <person name="Inahashi Y."/>
        </authorList>
    </citation>
    <scope>NUCLEOTIDE SEQUENCE</scope>
    <source>
        <strain evidence="3">OK19-0408</strain>
    </source>
</reference>
<keyword evidence="4" id="KW-1185">Reference proteome</keyword>
<dbReference type="GO" id="GO:0016787">
    <property type="term" value="F:hydrolase activity"/>
    <property type="evidence" value="ECO:0007669"/>
    <property type="project" value="UniProtKB-KW"/>
</dbReference>
<evidence type="ECO:0000313" key="3">
    <source>
        <dbReference type="EMBL" id="MCR6487742.1"/>
    </source>
</evidence>
<dbReference type="Gene3D" id="3.40.50.1820">
    <property type="entry name" value="alpha/beta hydrolase"/>
    <property type="match status" value="1"/>
</dbReference>
<dbReference type="SUPFAM" id="SSF53474">
    <property type="entry name" value="alpha/beta-Hydrolases"/>
    <property type="match status" value="1"/>
</dbReference>
<dbReference type="Pfam" id="PF07859">
    <property type="entry name" value="Abhydrolase_3"/>
    <property type="match status" value="1"/>
</dbReference>
<evidence type="ECO:0000256" key="1">
    <source>
        <dbReference type="ARBA" id="ARBA00022801"/>
    </source>
</evidence>
<accession>A0A9X2NJW9</accession>
<evidence type="ECO:0000259" key="2">
    <source>
        <dbReference type="Pfam" id="PF07859"/>
    </source>
</evidence>
<sequence length="316" mass="33566">MPIDALLLAAHAELGVAPPAESPDPRVQRQRALEYDQAVYPHLGIPGPDLPIRDHVVPVDGHPDVPLRLFYPREPGPGTSLPVCLFFFGGAWRQGGPHHPSVAAMCALRAARADVVVAAVSYALAPEHPYPAALEQGYAALEWLVREADSLGVDRNRIAVSGQSSGGNLVAALTHLNRDRARHPVALQILEVPMLDLTLKHFDRAAMPVTDEVWAGIERVVDQYVPDPRDRLLPTVSPLLAADFGGLPPAFVVTAEVDLLRGDGEAYAAALATAGVPVATLRLIGLTHDGGAYERVSATARAGQAAVAHALRGLHD</sequence>